<feature type="binding site" evidence="12 14">
    <location>
        <begin position="261"/>
        <end position="263"/>
    </location>
    <ligand>
        <name>ATP</name>
        <dbReference type="ChEBI" id="CHEBI:30616"/>
    </ligand>
</feature>
<evidence type="ECO:0000256" key="8">
    <source>
        <dbReference type="ARBA" id="ARBA00022917"/>
    </source>
</evidence>
<evidence type="ECO:0000313" key="17">
    <source>
        <dbReference type="EMBL" id="TMQ65991.1"/>
    </source>
</evidence>
<evidence type="ECO:0000256" key="9">
    <source>
        <dbReference type="ARBA" id="ARBA00023146"/>
    </source>
</evidence>
<evidence type="ECO:0000256" key="3">
    <source>
        <dbReference type="ARBA" id="ARBA00010728"/>
    </source>
</evidence>
<keyword evidence="4 12" id="KW-0963">Cytoplasm</keyword>
<comment type="similarity">
    <text evidence="3 12">Belongs to the class-II aminoacyl-tRNA synthetase family. Type-1 seryl-tRNA synthetase subfamily.</text>
</comment>
<accession>A0A538TQT4</accession>
<dbReference type="Gene3D" id="1.10.287.40">
    <property type="entry name" value="Serine-tRNA synthetase, tRNA binding domain"/>
    <property type="match status" value="1"/>
</dbReference>
<dbReference type="PIRSF" id="PIRSF001529">
    <property type="entry name" value="Ser-tRNA-synth_IIa"/>
    <property type="match status" value="1"/>
</dbReference>
<comment type="catalytic activity">
    <reaction evidence="10 12">
        <text>tRNA(Sec) + L-serine + ATP = L-seryl-tRNA(Sec) + AMP + diphosphate + H(+)</text>
        <dbReference type="Rhea" id="RHEA:42580"/>
        <dbReference type="Rhea" id="RHEA-COMP:9742"/>
        <dbReference type="Rhea" id="RHEA-COMP:10128"/>
        <dbReference type="ChEBI" id="CHEBI:15378"/>
        <dbReference type="ChEBI" id="CHEBI:30616"/>
        <dbReference type="ChEBI" id="CHEBI:33019"/>
        <dbReference type="ChEBI" id="CHEBI:33384"/>
        <dbReference type="ChEBI" id="CHEBI:78442"/>
        <dbReference type="ChEBI" id="CHEBI:78533"/>
        <dbReference type="ChEBI" id="CHEBI:456215"/>
        <dbReference type="EC" id="6.1.1.11"/>
    </reaction>
</comment>
<evidence type="ECO:0000256" key="4">
    <source>
        <dbReference type="ARBA" id="ARBA00022490"/>
    </source>
</evidence>
<feature type="binding site" evidence="12">
    <location>
        <begin position="230"/>
        <end position="232"/>
    </location>
    <ligand>
        <name>L-serine</name>
        <dbReference type="ChEBI" id="CHEBI:33384"/>
    </ligand>
</feature>
<dbReference type="InterPro" id="IPR010978">
    <property type="entry name" value="tRNA-bd_arm"/>
</dbReference>
<dbReference type="EMBL" id="VBOZ01000010">
    <property type="protein sequence ID" value="TMQ65991.1"/>
    <property type="molecule type" value="Genomic_DNA"/>
</dbReference>
<evidence type="ECO:0000256" key="13">
    <source>
        <dbReference type="PIRSR" id="PIRSR001529-1"/>
    </source>
</evidence>
<evidence type="ECO:0000256" key="14">
    <source>
        <dbReference type="PIRSR" id="PIRSR001529-2"/>
    </source>
</evidence>
<dbReference type="InterPro" id="IPR002314">
    <property type="entry name" value="aa-tRNA-synt_IIb"/>
</dbReference>
<organism evidence="17 18">
    <name type="scientific">Eiseniibacteriota bacterium</name>
    <dbReference type="NCBI Taxonomy" id="2212470"/>
    <lineage>
        <taxon>Bacteria</taxon>
        <taxon>Candidatus Eiseniibacteriota</taxon>
    </lineage>
</organism>
<comment type="subunit">
    <text evidence="12">Homodimer. The tRNA molecule binds across the dimer.</text>
</comment>
<dbReference type="SUPFAM" id="SSF55681">
    <property type="entry name" value="Class II aaRS and biotin synthetases"/>
    <property type="match status" value="1"/>
</dbReference>
<comment type="domain">
    <text evidence="12">Consists of two distinct domains, a catalytic core and a N-terminal extension that is involved in tRNA binding.</text>
</comment>
<dbReference type="InterPro" id="IPR045864">
    <property type="entry name" value="aa-tRNA-synth_II/BPL/LPL"/>
</dbReference>
<keyword evidence="6 12" id="KW-0547">Nucleotide-binding</keyword>
<dbReference type="Pfam" id="PF02403">
    <property type="entry name" value="Seryl_tRNA_N"/>
    <property type="match status" value="1"/>
</dbReference>
<keyword evidence="9 12" id="KW-0030">Aminoacyl-tRNA synthetase</keyword>
<comment type="caution">
    <text evidence="17">The sequence shown here is derived from an EMBL/GenBank/DDBJ whole genome shotgun (WGS) entry which is preliminary data.</text>
</comment>
<evidence type="ECO:0000256" key="5">
    <source>
        <dbReference type="ARBA" id="ARBA00022598"/>
    </source>
</evidence>
<keyword evidence="15" id="KW-0175">Coiled coil</keyword>
<comment type="catalytic activity">
    <reaction evidence="11 12">
        <text>tRNA(Ser) + L-serine + ATP = L-seryl-tRNA(Ser) + AMP + diphosphate + H(+)</text>
        <dbReference type="Rhea" id="RHEA:12292"/>
        <dbReference type="Rhea" id="RHEA-COMP:9669"/>
        <dbReference type="Rhea" id="RHEA-COMP:9703"/>
        <dbReference type="ChEBI" id="CHEBI:15378"/>
        <dbReference type="ChEBI" id="CHEBI:30616"/>
        <dbReference type="ChEBI" id="CHEBI:33019"/>
        <dbReference type="ChEBI" id="CHEBI:33384"/>
        <dbReference type="ChEBI" id="CHEBI:78442"/>
        <dbReference type="ChEBI" id="CHEBI:78533"/>
        <dbReference type="ChEBI" id="CHEBI:456215"/>
        <dbReference type="EC" id="6.1.1.11"/>
    </reaction>
</comment>
<evidence type="ECO:0000256" key="6">
    <source>
        <dbReference type="ARBA" id="ARBA00022741"/>
    </source>
</evidence>
<dbReference type="GO" id="GO:0004828">
    <property type="term" value="F:serine-tRNA ligase activity"/>
    <property type="evidence" value="ECO:0007669"/>
    <property type="project" value="UniProtKB-UniRule"/>
</dbReference>
<keyword evidence="7 12" id="KW-0067">ATP-binding</keyword>
<dbReference type="HAMAP" id="MF_00176">
    <property type="entry name" value="Ser_tRNA_synth_type1"/>
    <property type="match status" value="1"/>
</dbReference>
<feature type="binding site" evidence="13">
    <location>
        <position position="261"/>
    </location>
    <ligand>
        <name>L-serine</name>
        <dbReference type="ChEBI" id="CHEBI:33384"/>
    </ligand>
</feature>
<dbReference type="EC" id="6.1.1.11" evidence="12"/>
<dbReference type="NCBIfam" id="TIGR00414">
    <property type="entry name" value="serS"/>
    <property type="match status" value="1"/>
</dbReference>
<feature type="binding site" evidence="12 14">
    <location>
        <begin position="348"/>
        <end position="351"/>
    </location>
    <ligand>
        <name>ATP</name>
        <dbReference type="ChEBI" id="CHEBI:30616"/>
    </ligand>
</feature>
<protein>
    <recommendedName>
        <fullName evidence="12">Serine--tRNA ligase</fullName>
        <ecNumber evidence="12">6.1.1.11</ecNumber>
    </recommendedName>
    <alternativeName>
        <fullName evidence="12">Seryl-tRNA synthetase</fullName>
        <shortName evidence="12">SerRS</shortName>
    </alternativeName>
    <alternativeName>
        <fullName evidence="12">Seryl-tRNA(Ser/Sec) synthetase</fullName>
    </alternativeName>
</protein>
<dbReference type="InterPro" id="IPR042103">
    <property type="entry name" value="SerRS_1_N_sf"/>
</dbReference>
<dbReference type="PANTHER" id="PTHR43697">
    <property type="entry name" value="SERYL-TRNA SYNTHETASE"/>
    <property type="match status" value="1"/>
</dbReference>
<feature type="coiled-coil region" evidence="15">
    <location>
        <begin position="30"/>
        <end position="95"/>
    </location>
</feature>
<dbReference type="PRINTS" id="PR00981">
    <property type="entry name" value="TRNASYNTHSER"/>
</dbReference>
<dbReference type="CDD" id="cd00770">
    <property type="entry name" value="SerRS_core"/>
    <property type="match status" value="1"/>
</dbReference>
<feature type="binding site" evidence="12">
    <location>
        <position position="384"/>
    </location>
    <ligand>
        <name>L-serine</name>
        <dbReference type="ChEBI" id="CHEBI:33384"/>
    </ligand>
</feature>
<dbReference type="GO" id="GO:0005737">
    <property type="term" value="C:cytoplasm"/>
    <property type="evidence" value="ECO:0007669"/>
    <property type="project" value="UniProtKB-SubCell"/>
</dbReference>
<feature type="binding site" evidence="14">
    <location>
        <begin position="277"/>
        <end position="280"/>
    </location>
    <ligand>
        <name>ATP</name>
        <dbReference type="ChEBI" id="CHEBI:30616"/>
    </ligand>
</feature>
<gene>
    <name evidence="12 17" type="primary">serS</name>
    <name evidence="17" type="ORF">E6K79_03790</name>
</gene>
<reference evidence="17 18" key="1">
    <citation type="journal article" date="2019" name="Nat. Microbiol.">
        <title>Mediterranean grassland soil C-N compound turnover is dependent on rainfall and depth, and is mediated by genomically divergent microorganisms.</title>
        <authorList>
            <person name="Diamond S."/>
            <person name="Andeer P.F."/>
            <person name="Li Z."/>
            <person name="Crits-Christoph A."/>
            <person name="Burstein D."/>
            <person name="Anantharaman K."/>
            <person name="Lane K.R."/>
            <person name="Thomas B.C."/>
            <person name="Pan C."/>
            <person name="Northen T.R."/>
            <person name="Banfield J.F."/>
        </authorList>
    </citation>
    <scope>NUCLEOTIDE SEQUENCE [LARGE SCALE GENOMIC DNA]</scope>
    <source>
        <strain evidence="17">WS_9</strain>
    </source>
</reference>
<evidence type="ECO:0000256" key="12">
    <source>
        <dbReference type="HAMAP-Rule" id="MF_00176"/>
    </source>
</evidence>
<evidence type="ECO:0000256" key="10">
    <source>
        <dbReference type="ARBA" id="ARBA00047929"/>
    </source>
</evidence>
<feature type="binding site" evidence="12">
    <location>
        <position position="277"/>
    </location>
    <ligand>
        <name>ATP</name>
        <dbReference type="ChEBI" id="CHEBI:30616"/>
    </ligand>
</feature>
<feature type="binding site" evidence="13">
    <location>
        <position position="382"/>
    </location>
    <ligand>
        <name>L-serine</name>
        <dbReference type="ChEBI" id="CHEBI:33384"/>
    </ligand>
</feature>
<dbReference type="GO" id="GO:0006434">
    <property type="term" value="P:seryl-tRNA aminoacylation"/>
    <property type="evidence" value="ECO:0007669"/>
    <property type="project" value="UniProtKB-UniRule"/>
</dbReference>
<name>A0A538TQT4_UNCEI</name>
<dbReference type="Pfam" id="PF00587">
    <property type="entry name" value="tRNA-synt_2b"/>
    <property type="match status" value="1"/>
</dbReference>
<dbReference type="InterPro" id="IPR002317">
    <property type="entry name" value="Ser-tRNA-ligase_type_1"/>
</dbReference>
<dbReference type="InterPro" id="IPR015866">
    <property type="entry name" value="Ser-tRNA-synth_1_N"/>
</dbReference>
<dbReference type="AlphaFoldDB" id="A0A538TQT4"/>
<feature type="domain" description="Aminoacyl-transfer RNA synthetases class-II family profile" evidence="16">
    <location>
        <begin position="171"/>
        <end position="414"/>
    </location>
</feature>
<keyword evidence="8 12" id="KW-0648">Protein biosynthesis</keyword>
<evidence type="ECO:0000256" key="2">
    <source>
        <dbReference type="ARBA" id="ARBA00005045"/>
    </source>
</evidence>
<dbReference type="PROSITE" id="PS50862">
    <property type="entry name" value="AA_TRNA_LIGASE_II"/>
    <property type="match status" value="1"/>
</dbReference>
<dbReference type="PANTHER" id="PTHR43697:SF1">
    <property type="entry name" value="SERINE--TRNA LIGASE"/>
    <property type="match status" value="1"/>
</dbReference>
<dbReference type="UniPathway" id="UPA00906">
    <property type="reaction ID" value="UER00895"/>
</dbReference>
<comment type="function">
    <text evidence="12">Catalyzes the attachment of serine to tRNA(Ser). Is also able to aminoacylate tRNA(Sec) with serine, to form the misacylated tRNA L-seryl-tRNA(Sec), which will be further converted into selenocysteinyl-tRNA(Sec).</text>
</comment>
<dbReference type="GO" id="GO:0016260">
    <property type="term" value="P:selenocysteine biosynthetic process"/>
    <property type="evidence" value="ECO:0007669"/>
    <property type="project" value="UniProtKB-UniRule"/>
</dbReference>
<comment type="pathway">
    <text evidence="2 12">Aminoacyl-tRNA biosynthesis; selenocysteinyl-tRNA(Sec) biosynthesis; L-seryl-tRNA(Sec) from L-serine and tRNA(Sec): step 1/1.</text>
</comment>
<dbReference type="Proteomes" id="UP000317691">
    <property type="component" value="Unassembled WGS sequence"/>
</dbReference>
<dbReference type="Gene3D" id="3.30.930.10">
    <property type="entry name" value="Bira Bifunctional Protein, Domain 2"/>
    <property type="match status" value="1"/>
</dbReference>
<dbReference type="InterPro" id="IPR006195">
    <property type="entry name" value="aa-tRNA-synth_II"/>
</dbReference>
<keyword evidence="5 12" id="KW-0436">Ligase</keyword>
<evidence type="ECO:0000256" key="11">
    <source>
        <dbReference type="ARBA" id="ARBA00048823"/>
    </source>
</evidence>
<comment type="subcellular location">
    <subcellularLocation>
        <location evidence="1 12">Cytoplasm</location>
    </subcellularLocation>
</comment>
<proteinExistence type="inferred from homology"/>
<feature type="binding site" evidence="13">
    <location>
        <position position="230"/>
    </location>
    <ligand>
        <name>L-serine</name>
        <dbReference type="ChEBI" id="CHEBI:33384"/>
    </ligand>
</feature>
<sequence>MLDLKRVRTDTARVREAISLKKSTADLDRLLALDEERRGLLSKVEALKHERNEASEEIGRKKKKGEDSSDAIAAMKRVGDEIKSLDGRIATLEAEIERILVWIPNVPHESVPRAADASGNVVVASVGEPRRFSFEPKPHWDLAQSLKLLDFERGVKIAGSGFLLFTGMGARLERALIQFMLDLHTRKHGYREVSPPHVVLRECLFGTGQLPKLEEEMYRLADEELFLNPTAEVPVTNMYRDEILEGERLPIYHTAYCASYRREAGAAGRETRGMIRVHQFDKVELVKFVRPETSYDELERMRQNAEAVLAALELPYRVLLLAAGDLSFANAKCYDLEAWAPGEGRWLEVSSCSNFEDFQARRAGIRFRAERGTKPEFVHTLNASGLALPRTFAALLENHQTERGTVRIPDALVPYMDGVRELAPA</sequence>
<evidence type="ECO:0000256" key="7">
    <source>
        <dbReference type="ARBA" id="ARBA00022840"/>
    </source>
</evidence>
<evidence type="ECO:0000313" key="18">
    <source>
        <dbReference type="Proteomes" id="UP000317691"/>
    </source>
</evidence>
<dbReference type="SUPFAM" id="SSF46589">
    <property type="entry name" value="tRNA-binding arm"/>
    <property type="match status" value="1"/>
</dbReference>
<evidence type="ECO:0000259" key="16">
    <source>
        <dbReference type="PROSITE" id="PS50862"/>
    </source>
</evidence>
<dbReference type="InterPro" id="IPR033729">
    <property type="entry name" value="SerRS_core"/>
</dbReference>
<evidence type="ECO:0000256" key="1">
    <source>
        <dbReference type="ARBA" id="ARBA00004496"/>
    </source>
</evidence>
<feature type="binding site" evidence="12 13">
    <location>
        <position position="284"/>
    </location>
    <ligand>
        <name>L-serine</name>
        <dbReference type="ChEBI" id="CHEBI:33384"/>
    </ligand>
</feature>
<dbReference type="GO" id="GO:0005524">
    <property type="term" value="F:ATP binding"/>
    <property type="evidence" value="ECO:0007669"/>
    <property type="project" value="UniProtKB-UniRule"/>
</dbReference>
<evidence type="ECO:0000256" key="15">
    <source>
        <dbReference type="SAM" id="Coils"/>
    </source>
</evidence>